<dbReference type="AlphaFoldDB" id="A0A9P8QF75"/>
<name>A0A9P8QF75_9HYPO</name>
<evidence type="ECO:0000313" key="2">
    <source>
        <dbReference type="Proteomes" id="UP000827724"/>
    </source>
</evidence>
<dbReference type="Proteomes" id="UP000827724">
    <property type="component" value="Unassembled WGS sequence"/>
</dbReference>
<organism evidence="1 2">
    <name type="scientific">Trichoderma cornu-damae</name>
    <dbReference type="NCBI Taxonomy" id="654480"/>
    <lineage>
        <taxon>Eukaryota</taxon>
        <taxon>Fungi</taxon>
        <taxon>Dikarya</taxon>
        <taxon>Ascomycota</taxon>
        <taxon>Pezizomycotina</taxon>
        <taxon>Sordariomycetes</taxon>
        <taxon>Hypocreomycetidae</taxon>
        <taxon>Hypocreales</taxon>
        <taxon>Hypocreaceae</taxon>
        <taxon>Trichoderma</taxon>
    </lineage>
</organism>
<accession>A0A9P8QF75</accession>
<reference evidence="1" key="1">
    <citation type="submission" date="2021-08" db="EMBL/GenBank/DDBJ databases">
        <title>Chromosome-Level Trichoderma cornu-damae using Hi-C Data.</title>
        <authorList>
            <person name="Kim C.S."/>
        </authorList>
    </citation>
    <scope>NUCLEOTIDE SEQUENCE</scope>
    <source>
        <strain evidence="1">KA19-0412C</strain>
    </source>
</reference>
<protein>
    <submittedName>
        <fullName evidence="1">Uncharacterized protein</fullName>
    </submittedName>
</protein>
<comment type="caution">
    <text evidence="1">The sequence shown here is derived from an EMBL/GenBank/DDBJ whole genome shotgun (WGS) entry which is preliminary data.</text>
</comment>
<gene>
    <name evidence="1" type="ORF">Trco_006437</name>
</gene>
<evidence type="ECO:0000313" key="1">
    <source>
        <dbReference type="EMBL" id="KAH6604730.1"/>
    </source>
</evidence>
<keyword evidence="2" id="KW-1185">Reference proteome</keyword>
<dbReference type="EMBL" id="JAIWOZ010000005">
    <property type="protein sequence ID" value="KAH6604730.1"/>
    <property type="molecule type" value="Genomic_DNA"/>
</dbReference>
<proteinExistence type="predicted"/>
<sequence>MPRTDADGFHGSNTRTPYFGIPHPRLALANCVCVRARAVRIDPRRGRGALPILMLCPWTE</sequence>